<feature type="domain" description="Peptidase M24" evidence="2">
    <location>
        <begin position="161"/>
        <end position="368"/>
    </location>
</feature>
<reference evidence="5" key="1">
    <citation type="journal article" date="2021" name="Syst. Appl. Microbiol.">
        <title>Roseomonas hellenica sp. nov., isolated from roots of wild-growing Alkanna tinctoria.</title>
        <authorList>
            <person name="Rat A."/>
            <person name="Naranjo H.D."/>
            <person name="Lebbe L."/>
            <person name="Cnockaert M."/>
            <person name="Krigas N."/>
            <person name="Grigoriadou K."/>
            <person name="Maloupa E."/>
            <person name="Willems A."/>
        </authorList>
    </citation>
    <scope>NUCLEOTIDE SEQUENCE [LARGE SCALE GENOMIC DNA]</scope>
    <source>
        <strain evidence="5">LMG 31523</strain>
    </source>
</reference>
<sequence length="389" mass="41648">MSKHDFTPEEFADRLARARRAVAGAGLDWMVLFHPVSILWLTGGEAKSFQAFQCVLLAAEDRPLVFLSRGSDLAEWRADSVLTEIHGWGGPEPEDPVEAFARLVRDLGLLSQRVGIEVPAYYLHPHHYLRLRDLFGAALVAEPSNLIHDLKTAKSPAELALVRQAAAHADAAMQACVAAAEVGRTELELAAVAHHALLAAGCGLPASTMNLVTGERLCYPHGAPTARRLRAGDGGNVELGAAFHRYTATLGRQFHLGPVPPRIAALHEVIREAGAAMIDAIRPGVVSEVPHLAAKRIIAAAGCDRYRLHTSGYGLAPGFPPSWGEPVNMFGGTATVLQEGMVLTIEPPIFIEEEGIGVRMIDNVIVTATGAELLSRIPRRIMAAGARAD</sequence>
<evidence type="ECO:0000259" key="2">
    <source>
        <dbReference type="Pfam" id="PF00557"/>
    </source>
</evidence>
<dbReference type="InterPro" id="IPR050659">
    <property type="entry name" value="Peptidase_M24B"/>
</dbReference>
<dbReference type="Gene3D" id="3.90.230.10">
    <property type="entry name" value="Creatinase/methionine aminopeptidase superfamily"/>
    <property type="match status" value="1"/>
</dbReference>
<organism evidence="4 5">
    <name type="scientific">Plastoroseomonas hellenica</name>
    <dbReference type="NCBI Taxonomy" id="2687306"/>
    <lineage>
        <taxon>Bacteria</taxon>
        <taxon>Pseudomonadati</taxon>
        <taxon>Pseudomonadota</taxon>
        <taxon>Alphaproteobacteria</taxon>
        <taxon>Acetobacterales</taxon>
        <taxon>Acetobacteraceae</taxon>
        <taxon>Plastoroseomonas</taxon>
    </lineage>
</organism>
<keyword evidence="1" id="KW-1133">Transmembrane helix</keyword>
<dbReference type="InterPro" id="IPR000994">
    <property type="entry name" value="Pept_M24"/>
</dbReference>
<dbReference type="EMBL" id="JAAGBB010000012">
    <property type="protein sequence ID" value="MBR0665066.1"/>
    <property type="molecule type" value="Genomic_DNA"/>
</dbReference>
<keyword evidence="5" id="KW-1185">Reference proteome</keyword>
<keyword evidence="4" id="KW-0031">Aminopeptidase</keyword>
<evidence type="ECO:0000259" key="3">
    <source>
        <dbReference type="Pfam" id="PF01321"/>
    </source>
</evidence>
<dbReference type="PANTHER" id="PTHR46112:SF2">
    <property type="entry name" value="XAA-PRO AMINOPEPTIDASE P-RELATED"/>
    <property type="match status" value="1"/>
</dbReference>
<gene>
    <name evidence="4" type="ORF">GXW71_11945</name>
</gene>
<dbReference type="GO" id="GO:0004177">
    <property type="term" value="F:aminopeptidase activity"/>
    <property type="evidence" value="ECO:0007669"/>
    <property type="project" value="UniProtKB-KW"/>
</dbReference>
<dbReference type="Gene3D" id="3.40.350.10">
    <property type="entry name" value="Creatinase/prolidase N-terminal domain"/>
    <property type="match status" value="1"/>
</dbReference>
<evidence type="ECO:0000313" key="5">
    <source>
        <dbReference type="Proteomes" id="UP001196870"/>
    </source>
</evidence>
<name>A0ABS5EXP7_9PROT</name>
<dbReference type="InterPro" id="IPR029149">
    <property type="entry name" value="Creatin/AminoP/Spt16_N"/>
</dbReference>
<feature type="domain" description="Creatinase N-terminal" evidence="3">
    <location>
        <begin position="14"/>
        <end position="140"/>
    </location>
</feature>
<dbReference type="PANTHER" id="PTHR46112">
    <property type="entry name" value="AMINOPEPTIDASE"/>
    <property type="match status" value="1"/>
</dbReference>
<keyword evidence="4" id="KW-0645">Protease</keyword>
<keyword evidence="4" id="KW-0378">Hydrolase</keyword>
<dbReference type="RefSeq" id="WP_211852730.1">
    <property type="nucleotide sequence ID" value="NZ_JAAGBB010000012.1"/>
</dbReference>
<evidence type="ECO:0000256" key="1">
    <source>
        <dbReference type="SAM" id="Phobius"/>
    </source>
</evidence>
<dbReference type="SUPFAM" id="SSF53092">
    <property type="entry name" value="Creatinase/prolidase N-terminal domain"/>
    <property type="match status" value="1"/>
</dbReference>
<dbReference type="Pfam" id="PF00557">
    <property type="entry name" value="Peptidase_M24"/>
    <property type="match status" value="1"/>
</dbReference>
<dbReference type="SUPFAM" id="SSF55920">
    <property type="entry name" value="Creatinase/aminopeptidase"/>
    <property type="match status" value="1"/>
</dbReference>
<protein>
    <submittedName>
        <fullName evidence="4">Aminopeptidase P family protein</fullName>
    </submittedName>
</protein>
<keyword evidence="1" id="KW-0472">Membrane</keyword>
<proteinExistence type="predicted"/>
<comment type="caution">
    <text evidence="4">The sequence shown here is derived from an EMBL/GenBank/DDBJ whole genome shotgun (WGS) entry which is preliminary data.</text>
</comment>
<keyword evidence="1" id="KW-0812">Transmembrane</keyword>
<accession>A0ABS5EXP7</accession>
<dbReference type="CDD" id="cd01066">
    <property type="entry name" value="APP_MetAP"/>
    <property type="match status" value="1"/>
</dbReference>
<dbReference type="Proteomes" id="UP001196870">
    <property type="component" value="Unassembled WGS sequence"/>
</dbReference>
<dbReference type="InterPro" id="IPR000587">
    <property type="entry name" value="Creatinase_N"/>
</dbReference>
<dbReference type="InterPro" id="IPR036005">
    <property type="entry name" value="Creatinase/aminopeptidase-like"/>
</dbReference>
<evidence type="ECO:0000313" key="4">
    <source>
        <dbReference type="EMBL" id="MBR0665066.1"/>
    </source>
</evidence>
<dbReference type="Pfam" id="PF01321">
    <property type="entry name" value="Creatinase_N"/>
    <property type="match status" value="1"/>
</dbReference>
<feature type="transmembrane region" description="Helical" evidence="1">
    <location>
        <begin position="21"/>
        <end position="41"/>
    </location>
</feature>